<dbReference type="Pfam" id="PF08659">
    <property type="entry name" value="KR"/>
    <property type="match status" value="1"/>
</dbReference>
<accession>A0ABR5IUS6</accession>
<dbReference type="Proteomes" id="UP000037020">
    <property type="component" value="Unassembled WGS sequence"/>
</dbReference>
<dbReference type="Gene3D" id="6.10.140.1830">
    <property type="match status" value="1"/>
</dbReference>
<sequence length="545" mass="57341">ADPRPAADPADGDFWRMIEDGDLADTADRLAVDPEPLDRVLPGLRAWRQRRADAEAIDSWRYRAQWQPLAEPPRRAPDGDWLVITPAGRTADDRVRGPLQALAALGVDVLPVELTADDVRRDALAAKLTAALAGRTPAGVLSLLAADARPHPRHPALPGGTALTVALVQALGDLRIIAPLWCATNGAVSTGPTDPVTDPGQALVWGTGMVAALETPARWGGLIDLPDRLDDRARARLGAALAGAAGPGEDQLALRATGLLARRLARAPRAAGQGRPWRPRGTVLLTGGTGAVGPHLARWLARGGAEHVVLPGRRGPDAPGATELAAELAESGTRLSLPRCDLTDRGAVEEMLARLDAQGDPVTAVVHAAAFIALAPLESTPLSAFERIVAAKAAGAAHLDALLDRELDAFVLFSSIAGVWGSGDHGAYAAGNAYLGALAQHRRARGLRATTVDWGVWQAENPWQGRTAGPDADLFKMAEHGLPRIDPRRALTALQQALDDDETVLAVADVDWERFAAVFTTARPSPLLTGVPDARRVLARQTADG</sequence>
<dbReference type="SUPFAM" id="SSF51735">
    <property type="entry name" value="NAD(P)-binding Rossmann-fold domains"/>
    <property type="match status" value="2"/>
</dbReference>
<dbReference type="PANTHER" id="PTHR43775:SF51">
    <property type="entry name" value="INACTIVE PHENOLPHTHIOCEROL SYNTHESIS POLYKETIDE SYNTHASE TYPE I PKS1-RELATED"/>
    <property type="match status" value="1"/>
</dbReference>
<evidence type="ECO:0000256" key="1">
    <source>
        <dbReference type="ARBA" id="ARBA00022679"/>
    </source>
</evidence>
<dbReference type="InterPro" id="IPR013968">
    <property type="entry name" value="PKS_KR"/>
</dbReference>
<dbReference type="EMBL" id="LGUT01003767">
    <property type="protein sequence ID" value="KOG76935.1"/>
    <property type="molecule type" value="Genomic_DNA"/>
</dbReference>
<evidence type="ECO:0000313" key="4">
    <source>
        <dbReference type="EMBL" id="KOG76935.1"/>
    </source>
</evidence>
<evidence type="ECO:0000313" key="5">
    <source>
        <dbReference type="Proteomes" id="UP000037020"/>
    </source>
</evidence>
<protein>
    <recommendedName>
        <fullName evidence="3">Ketoreductase domain-containing protein</fullName>
    </recommendedName>
</protein>
<dbReference type="PANTHER" id="PTHR43775">
    <property type="entry name" value="FATTY ACID SYNTHASE"/>
    <property type="match status" value="1"/>
</dbReference>
<dbReference type="InterPro" id="IPR041618">
    <property type="entry name" value="PKS_DE"/>
</dbReference>
<dbReference type="Pfam" id="PF18369">
    <property type="entry name" value="PKS_DE"/>
    <property type="match status" value="1"/>
</dbReference>
<organism evidence="4 5">
    <name type="scientific">Streptomyces varsoviensis</name>
    <dbReference type="NCBI Taxonomy" id="67373"/>
    <lineage>
        <taxon>Bacteria</taxon>
        <taxon>Bacillati</taxon>
        <taxon>Actinomycetota</taxon>
        <taxon>Actinomycetes</taxon>
        <taxon>Kitasatosporales</taxon>
        <taxon>Streptomycetaceae</taxon>
        <taxon>Streptomyces</taxon>
    </lineage>
</organism>
<keyword evidence="5" id="KW-1185">Reference proteome</keyword>
<dbReference type="InterPro" id="IPR050091">
    <property type="entry name" value="PKS_NRPS_Biosynth_Enz"/>
</dbReference>
<keyword evidence="1" id="KW-0808">Transferase</keyword>
<keyword evidence="2" id="KW-0511">Multifunctional enzyme</keyword>
<comment type="caution">
    <text evidence="4">The sequence shown here is derived from an EMBL/GenBank/DDBJ whole genome shotgun (WGS) entry which is preliminary data.</text>
</comment>
<dbReference type="InterPro" id="IPR036291">
    <property type="entry name" value="NAD(P)-bd_dom_sf"/>
</dbReference>
<evidence type="ECO:0000256" key="2">
    <source>
        <dbReference type="ARBA" id="ARBA00023268"/>
    </source>
</evidence>
<feature type="domain" description="Ketoreductase" evidence="3">
    <location>
        <begin position="281"/>
        <end position="460"/>
    </location>
</feature>
<dbReference type="Gene3D" id="3.40.50.11460">
    <property type="match status" value="1"/>
</dbReference>
<feature type="non-terminal residue" evidence="4">
    <location>
        <position position="1"/>
    </location>
</feature>
<dbReference type="Gene3D" id="3.40.50.720">
    <property type="entry name" value="NAD(P)-binding Rossmann-like Domain"/>
    <property type="match status" value="1"/>
</dbReference>
<evidence type="ECO:0000259" key="3">
    <source>
        <dbReference type="SMART" id="SM00822"/>
    </source>
</evidence>
<proteinExistence type="predicted"/>
<feature type="non-terminal residue" evidence="4">
    <location>
        <position position="545"/>
    </location>
</feature>
<gene>
    <name evidence="4" type="ORF">ADK38_39640</name>
</gene>
<dbReference type="InterPro" id="IPR057326">
    <property type="entry name" value="KR_dom"/>
</dbReference>
<dbReference type="CDD" id="cd08952">
    <property type="entry name" value="KR_1_SDR_x"/>
    <property type="match status" value="1"/>
</dbReference>
<reference evidence="4 5" key="1">
    <citation type="submission" date="2015-07" db="EMBL/GenBank/DDBJ databases">
        <authorList>
            <person name="Ju K.-S."/>
            <person name="Doroghazi J.R."/>
            <person name="Metcalf W.W."/>
        </authorList>
    </citation>
    <scope>NUCLEOTIDE SEQUENCE [LARGE SCALE GENOMIC DNA]</scope>
    <source>
        <strain evidence="4 5">NRRL B-3589</strain>
    </source>
</reference>
<name>A0ABR5IUS6_9ACTN</name>
<dbReference type="SMART" id="SM00822">
    <property type="entry name" value="PKS_KR"/>
    <property type="match status" value="1"/>
</dbReference>